<proteinExistence type="inferred from homology"/>
<dbReference type="Pfam" id="PF03918">
    <property type="entry name" value="CcmH"/>
    <property type="match status" value="1"/>
</dbReference>
<dbReference type="EMBL" id="CP104213">
    <property type="protein sequence ID" value="UWX64089.1"/>
    <property type="molecule type" value="Genomic_DNA"/>
</dbReference>
<dbReference type="RefSeq" id="WP_260560364.1">
    <property type="nucleotide sequence ID" value="NZ_BAABEC010000020.1"/>
</dbReference>
<evidence type="ECO:0000259" key="9">
    <source>
        <dbReference type="Pfam" id="PF03918"/>
    </source>
</evidence>
<feature type="domain" description="CcmH/CycL/Ccl2/NrfF N-terminal" evidence="9">
    <location>
        <begin position="2"/>
        <end position="122"/>
    </location>
</feature>
<evidence type="ECO:0000256" key="8">
    <source>
        <dbReference type="SAM" id="MobiDB-lite"/>
    </source>
</evidence>
<evidence type="ECO:0000313" key="11">
    <source>
        <dbReference type="Proteomes" id="UP001060261"/>
    </source>
</evidence>
<evidence type="ECO:0000256" key="4">
    <source>
        <dbReference type="ARBA" id="ARBA00022729"/>
    </source>
</evidence>
<keyword evidence="5" id="KW-0201">Cytochrome c-type biogenesis</keyword>
<dbReference type="Gene3D" id="1.10.8.640">
    <property type="entry name" value="Cytochrome C biogenesis protein"/>
    <property type="match status" value="1"/>
</dbReference>
<dbReference type="PANTHER" id="PTHR47870:SF1">
    <property type="entry name" value="CYTOCHROME C-TYPE BIOGENESIS PROTEIN CCMH"/>
    <property type="match status" value="1"/>
</dbReference>
<keyword evidence="3 7" id="KW-0479">Metal-binding</keyword>
<comment type="similarity">
    <text evidence="1 7">Belongs to the CcmH/CycL/Ccl2/NrfF family.</text>
</comment>
<evidence type="ECO:0000313" key="10">
    <source>
        <dbReference type="EMBL" id="UWX64089.1"/>
    </source>
</evidence>
<feature type="region of interest" description="Disordered" evidence="8">
    <location>
        <begin position="122"/>
        <end position="176"/>
    </location>
</feature>
<comment type="function">
    <text evidence="7">Possible subunit of a heme lyase.</text>
</comment>
<keyword evidence="7" id="KW-0812">Transmembrane</keyword>
<keyword evidence="7" id="KW-1133">Transmembrane helix</keyword>
<keyword evidence="2 7" id="KW-0349">Heme</keyword>
<accession>A0ABY5YIL1</accession>
<dbReference type="PANTHER" id="PTHR47870">
    <property type="entry name" value="CYTOCHROME C-TYPE BIOGENESIS PROTEIN CCMH"/>
    <property type="match status" value="1"/>
</dbReference>
<evidence type="ECO:0000256" key="1">
    <source>
        <dbReference type="ARBA" id="ARBA00010342"/>
    </source>
</evidence>
<gene>
    <name evidence="10" type="ORF">N0D28_15480</name>
</gene>
<keyword evidence="6 7" id="KW-0408">Iron</keyword>
<dbReference type="InterPro" id="IPR051263">
    <property type="entry name" value="C-type_cytochrome_biogenesis"/>
</dbReference>
<keyword evidence="11" id="KW-1185">Reference proteome</keyword>
<dbReference type="InterPro" id="IPR005616">
    <property type="entry name" value="CcmH/CycL/Ccl2/NrfF_N"/>
</dbReference>
<feature type="transmembrane region" description="Helical" evidence="7">
    <location>
        <begin position="96"/>
        <end position="116"/>
    </location>
</feature>
<protein>
    <recommendedName>
        <fullName evidence="7">Cytochrome c-type biogenesis protein</fullName>
    </recommendedName>
</protein>
<evidence type="ECO:0000256" key="2">
    <source>
        <dbReference type="ARBA" id="ARBA00022617"/>
    </source>
</evidence>
<evidence type="ECO:0000256" key="3">
    <source>
        <dbReference type="ARBA" id="ARBA00022723"/>
    </source>
</evidence>
<evidence type="ECO:0000256" key="5">
    <source>
        <dbReference type="ARBA" id="ARBA00022748"/>
    </source>
</evidence>
<sequence>MVLLSASALAAPLTPTTLTPAQQAQISRIGNSIRCPICRDVLPITESGNEISQQMLAEISAQTRAGQTDTQIYAYFRERYGQRVLLRPSSDWAGTLLWASPVLALLLGGGALAGYLRGGRRAGVSAPNPRPGDSSVQEPGIQHSSAHEPSAEEPEDPYLAEIRANVRAAREQREGT</sequence>
<organism evidence="10 11">
    <name type="scientific">Deinococcus rubellus</name>
    <dbReference type="NCBI Taxonomy" id="1889240"/>
    <lineage>
        <taxon>Bacteria</taxon>
        <taxon>Thermotogati</taxon>
        <taxon>Deinococcota</taxon>
        <taxon>Deinococci</taxon>
        <taxon>Deinococcales</taxon>
        <taxon>Deinococcaceae</taxon>
        <taxon>Deinococcus</taxon>
    </lineage>
</organism>
<evidence type="ECO:0000256" key="6">
    <source>
        <dbReference type="ARBA" id="ARBA00023004"/>
    </source>
</evidence>
<dbReference type="InterPro" id="IPR038297">
    <property type="entry name" value="CcmH/CycL/NrfF/Ccl2_sf"/>
</dbReference>
<keyword evidence="7" id="KW-0472">Membrane</keyword>
<reference evidence="10" key="1">
    <citation type="submission" date="2022-09" db="EMBL/GenBank/DDBJ databases">
        <title>genome sequence of Deinococcus rubellus.</title>
        <authorList>
            <person name="Srinivasan S."/>
        </authorList>
    </citation>
    <scope>NUCLEOTIDE SEQUENCE</scope>
    <source>
        <strain evidence="10">Ant6</strain>
    </source>
</reference>
<dbReference type="CDD" id="cd16378">
    <property type="entry name" value="CcmH_N"/>
    <property type="match status" value="1"/>
</dbReference>
<name>A0ABY5YIL1_9DEIO</name>
<evidence type="ECO:0000256" key="7">
    <source>
        <dbReference type="RuleBase" id="RU364112"/>
    </source>
</evidence>
<keyword evidence="4 7" id="KW-0732">Signal</keyword>
<dbReference type="Proteomes" id="UP001060261">
    <property type="component" value="Chromosome"/>
</dbReference>